<organism evidence="12 13">
    <name type="scientific">Azospirillum melinis</name>
    <dbReference type="NCBI Taxonomy" id="328839"/>
    <lineage>
        <taxon>Bacteria</taxon>
        <taxon>Pseudomonadati</taxon>
        <taxon>Pseudomonadota</taxon>
        <taxon>Alphaproteobacteria</taxon>
        <taxon>Rhodospirillales</taxon>
        <taxon>Azospirillaceae</taxon>
        <taxon>Azospirillum</taxon>
    </lineage>
</organism>
<comment type="cofactor">
    <cofactor evidence="1">
        <name>Zn(2+)</name>
        <dbReference type="ChEBI" id="CHEBI:29105"/>
    </cofactor>
</comment>
<reference evidence="12 13" key="1">
    <citation type="submission" date="2019-10" db="EMBL/GenBank/DDBJ databases">
        <title>Genome sequence of Azospirillum melinis.</title>
        <authorList>
            <person name="Ambrosini A."/>
            <person name="Sant'Anna F.H."/>
            <person name="Cassan F.D."/>
            <person name="Souza E.M."/>
            <person name="Passaglia L.M.P."/>
        </authorList>
    </citation>
    <scope>NUCLEOTIDE SEQUENCE [LARGE SCALE GENOMIC DNA]</scope>
    <source>
        <strain evidence="12 13">TMCY0552</strain>
    </source>
</reference>
<comment type="caution">
    <text evidence="12">The sequence shown here is derived from an EMBL/GenBank/DDBJ whole genome shotgun (WGS) entry which is preliminary data.</text>
</comment>
<dbReference type="SUPFAM" id="SSF55620">
    <property type="entry name" value="Tetrahydrobiopterin biosynthesis enzymes-like"/>
    <property type="match status" value="1"/>
</dbReference>
<comment type="function">
    <text evidence="2">Catalyzes the conversion of 7,8-dihydroneopterin triphosphate (H2NTP) to 6-carboxy-5,6,7,8-tetrahydropterin (CPH4) and acetaldehyde.</text>
</comment>
<evidence type="ECO:0000256" key="11">
    <source>
        <dbReference type="ARBA" id="ARBA00048807"/>
    </source>
</evidence>
<keyword evidence="13" id="KW-1185">Reference proteome</keyword>
<dbReference type="Proteomes" id="UP000605086">
    <property type="component" value="Unassembled WGS sequence"/>
</dbReference>
<accession>A0ABX2K7Z4</accession>
<dbReference type="EC" id="4.1.2.50" evidence="5"/>
<comment type="similarity">
    <text evidence="4">Belongs to the PTPS family. QueD subfamily.</text>
</comment>
<name>A0ABX2K7Z4_9PROT</name>
<dbReference type="EMBL" id="WHOS01000005">
    <property type="protein sequence ID" value="NUA98925.1"/>
    <property type="molecule type" value="Genomic_DNA"/>
</dbReference>
<dbReference type="InterPro" id="IPR038418">
    <property type="entry name" value="6-PTP_synth/QueD_sf"/>
</dbReference>
<dbReference type="Gene3D" id="3.30.479.10">
    <property type="entry name" value="6-pyruvoyl tetrahydropterin synthase/QueD"/>
    <property type="match status" value="1"/>
</dbReference>
<evidence type="ECO:0000256" key="2">
    <source>
        <dbReference type="ARBA" id="ARBA00002285"/>
    </source>
</evidence>
<evidence type="ECO:0000256" key="6">
    <source>
        <dbReference type="ARBA" id="ARBA00018141"/>
    </source>
</evidence>
<evidence type="ECO:0000256" key="5">
    <source>
        <dbReference type="ARBA" id="ARBA00012982"/>
    </source>
</evidence>
<evidence type="ECO:0000313" key="12">
    <source>
        <dbReference type="EMBL" id="NUA98925.1"/>
    </source>
</evidence>
<evidence type="ECO:0000256" key="4">
    <source>
        <dbReference type="ARBA" id="ARBA00008900"/>
    </source>
</evidence>
<evidence type="ECO:0000256" key="8">
    <source>
        <dbReference type="ARBA" id="ARBA00022833"/>
    </source>
</evidence>
<evidence type="ECO:0000256" key="9">
    <source>
        <dbReference type="ARBA" id="ARBA00023239"/>
    </source>
</evidence>
<dbReference type="RefSeq" id="WP_174470257.1">
    <property type="nucleotide sequence ID" value="NZ_JAGINN010000001.1"/>
</dbReference>
<evidence type="ECO:0000256" key="3">
    <source>
        <dbReference type="ARBA" id="ARBA00005061"/>
    </source>
</evidence>
<evidence type="ECO:0000256" key="1">
    <source>
        <dbReference type="ARBA" id="ARBA00001947"/>
    </source>
</evidence>
<evidence type="ECO:0000313" key="13">
    <source>
        <dbReference type="Proteomes" id="UP000605086"/>
    </source>
</evidence>
<dbReference type="PANTHER" id="PTHR12589:SF7">
    <property type="entry name" value="6-PYRUVOYL TETRAHYDROBIOPTERIN SYNTHASE"/>
    <property type="match status" value="1"/>
</dbReference>
<dbReference type="PANTHER" id="PTHR12589">
    <property type="entry name" value="PYRUVOYL TETRAHYDROBIOPTERIN SYNTHASE"/>
    <property type="match status" value="1"/>
</dbReference>
<gene>
    <name evidence="12" type="ORF">GBZ48_06455</name>
</gene>
<evidence type="ECO:0000256" key="10">
    <source>
        <dbReference type="ARBA" id="ARBA00031449"/>
    </source>
</evidence>
<evidence type="ECO:0000256" key="7">
    <source>
        <dbReference type="ARBA" id="ARBA00022723"/>
    </source>
</evidence>
<proteinExistence type="inferred from homology"/>
<dbReference type="Pfam" id="PF01242">
    <property type="entry name" value="PTPS"/>
    <property type="match status" value="1"/>
</dbReference>
<sequence length="179" mass="19793">MSGFLVTRRIGIDAGHRIMTHGSKCRHIHGHRYEIEASCRAVRLHDHGEQSGMALDFGFLKEEMMAVIDDPCDHGFIAQAADAELLRMFAPEDGTAADAWIAALREAVAQEGFAASTDCRLGTKLYVLPVPPTAEQLAEHWFNRLAARVAERSDGVSELARIRVWETPNCWADYGLAGF</sequence>
<keyword evidence="9" id="KW-0456">Lyase</keyword>
<protein>
    <recommendedName>
        <fullName evidence="6">6-carboxy-5,6,7,8-tetrahydropterin synthase</fullName>
        <ecNumber evidence="5">4.1.2.50</ecNumber>
    </recommendedName>
    <alternativeName>
        <fullName evidence="10">Queuosine biosynthesis protein QueD</fullName>
    </alternativeName>
</protein>
<comment type="pathway">
    <text evidence="3">Purine metabolism; 7-cyano-7-deazaguanine biosynthesis.</text>
</comment>
<comment type="catalytic activity">
    <reaction evidence="11">
        <text>7,8-dihydroneopterin 3'-triphosphate + H2O = 6-carboxy-5,6,7,8-tetrahydropterin + triphosphate + acetaldehyde + 2 H(+)</text>
        <dbReference type="Rhea" id="RHEA:27966"/>
        <dbReference type="ChEBI" id="CHEBI:15343"/>
        <dbReference type="ChEBI" id="CHEBI:15377"/>
        <dbReference type="ChEBI" id="CHEBI:15378"/>
        <dbReference type="ChEBI" id="CHEBI:18036"/>
        <dbReference type="ChEBI" id="CHEBI:58462"/>
        <dbReference type="ChEBI" id="CHEBI:61032"/>
        <dbReference type="EC" id="4.1.2.50"/>
    </reaction>
</comment>
<keyword evidence="7" id="KW-0479">Metal-binding</keyword>
<dbReference type="InterPro" id="IPR007115">
    <property type="entry name" value="6-PTP_synth/QueD"/>
</dbReference>
<keyword evidence="8" id="KW-0862">Zinc</keyword>